<feature type="non-terminal residue" evidence="2">
    <location>
        <position position="1"/>
    </location>
</feature>
<sequence length="86" mass="9822">RFEKGKKRTRNPLRQAKILWVLYDVQWAMLVGVIRRLIDFHRYWCVVYCHVSIGMGSPNPAASLGNFKSLNGGNNTPDPSSENQCD</sequence>
<dbReference type="Proteomes" id="UP000053841">
    <property type="component" value="Unassembled WGS sequence"/>
</dbReference>
<dbReference type="EMBL" id="KI964567">
    <property type="protein sequence ID" value="EUC36015.1"/>
    <property type="molecule type" value="Genomic_DNA"/>
</dbReference>
<evidence type="ECO:0000256" key="1">
    <source>
        <dbReference type="SAM" id="MobiDB-lite"/>
    </source>
</evidence>
<dbReference type="RefSeq" id="XP_007709739.1">
    <property type="nucleotide sequence ID" value="XM_007711549.1"/>
</dbReference>
<dbReference type="AlphaFoldDB" id="W6YEC7"/>
<name>W6YEC7_COCC2</name>
<evidence type="ECO:0000313" key="3">
    <source>
        <dbReference type="Proteomes" id="UP000053841"/>
    </source>
</evidence>
<dbReference type="HOGENOM" id="CLU_2503801_0_0_1"/>
<evidence type="ECO:0000313" key="2">
    <source>
        <dbReference type="EMBL" id="EUC36015.1"/>
    </source>
</evidence>
<organism evidence="2 3">
    <name type="scientific">Cochliobolus carbonum (strain 26-R-13)</name>
    <name type="common">Maize leaf spot fungus</name>
    <name type="synonym">Bipolaris zeicola</name>
    <dbReference type="NCBI Taxonomy" id="930089"/>
    <lineage>
        <taxon>Eukaryota</taxon>
        <taxon>Fungi</taxon>
        <taxon>Dikarya</taxon>
        <taxon>Ascomycota</taxon>
        <taxon>Pezizomycotina</taxon>
        <taxon>Dothideomycetes</taxon>
        <taxon>Pleosporomycetidae</taxon>
        <taxon>Pleosporales</taxon>
        <taxon>Pleosporineae</taxon>
        <taxon>Pleosporaceae</taxon>
        <taxon>Bipolaris</taxon>
    </lineage>
</organism>
<reference evidence="2 3" key="1">
    <citation type="journal article" date="2013" name="PLoS Genet.">
        <title>Comparative genome structure, secondary metabolite, and effector coding capacity across Cochliobolus pathogens.</title>
        <authorList>
            <person name="Condon B.J."/>
            <person name="Leng Y."/>
            <person name="Wu D."/>
            <person name="Bushley K.E."/>
            <person name="Ohm R.A."/>
            <person name="Otillar R."/>
            <person name="Martin J."/>
            <person name="Schackwitz W."/>
            <person name="Grimwood J."/>
            <person name="MohdZainudin N."/>
            <person name="Xue C."/>
            <person name="Wang R."/>
            <person name="Manning V.A."/>
            <person name="Dhillon B."/>
            <person name="Tu Z.J."/>
            <person name="Steffenson B.J."/>
            <person name="Salamov A."/>
            <person name="Sun H."/>
            <person name="Lowry S."/>
            <person name="LaButti K."/>
            <person name="Han J."/>
            <person name="Copeland A."/>
            <person name="Lindquist E."/>
            <person name="Barry K."/>
            <person name="Schmutz J."/>
            <person name="Baker S.E."/>
            <person name="Ciuffetti L.M."/>
            <person name="Grigoriev I.V."/>
            <person name="Zhong S."/>
            <person name="Turgeon B.G."/>
        </authorList>
    </citation>
    <scope>NUCLEOTIDE SEQUENCE [LARGE SCALE GENOMIC DNA]</scope>
    <source>
        <strain evidence="2 3">26-R-13</strain>
    </source>
</reference>
<proteinExistence type="predicted"/>
<feature type="region of interest" description="Disordered" evidence="1">
    <location>
        <begin position="66"/>
        <end position="86"/>
    </location>
</feature>
<protein>
    <submittedName>
        <fullName evidence="2">Uncharacterized protein</fullName>
    </submittedName>
</protein>
<gene>
    <name evidence="2" type="ORF">COCCADRAFT_89281</name>
</gene>
<dbReference type="KEGG" id="bze:COCCADRAFT_89281"/>
<keyword evidence="3" id="KW-1185">Reference proteome</keyword>
<dbReference type="GeneID" id="19152743"/>
<accession>W6YEC7</accession>